<evidence type="ECO:0000313" key="1">
    <source>
        <dbReference type="EMBL" id="KAF1936200.1"/>
    </source>
</evidence>
<dbReference type="Proteomes" id="UP000800038">
    <property type="component" value="Unassembled WGS sequence"/>
</dbReference>
<name>A0A6A5S997_9PLEO</name>
<keyword evidence="2" id="KW-1185">Reference proteome</keyword>
<reference evidence="1" key="1">
    <citation type="journal article" date="2020" name="Stud. Mycol.">
        <title>101 Dothideomycetes genomes: a test case for predicting lifestyles and emergence of pathogens.</title>
        <authorList>
            <person name="Haridas S."/>
            <person name="Albert R."/>
            <person name="Binder M."/>
            <person name="Bloem J."/>
            <person name="Labutti K."/>
            <person name="Salamov A."/>
            <person name="Andreopoulos B."/>
            <person name="Baker S."/>
            <person name="Barry K."/>
            <person name="Bills G."/>
            <person name="Bluhm B."/>
            <person name="Cannon C."/>
            <person name="Castanera R."/>
            <person name="Culley D."/>
            <person name="Daum C."/>
            <person name="Ezra D."/>
            <person name="Gonzalez J."/>
            <person name="Henrissat B."/>
            <person name="Kuo A."/>
            <person name="Liang C."/>
            <person name="Lipzen A."/>
            <person name="Lutzoni F."/>
            <person name="Magnuson J."/>
            <person name="Mondo S."/>
            <person name="Nolan M."/>
            <person name="Ohm R."/>
            <person name="Pangilinan J."/>
            <person name="Park H.-J."/>
            <person name="Ramirez L."/>
            <person name="Alfaro M."/>
            <person name="Sun H."/>
            <person name="Tritt A."/>
            <person name="Yoshinaga Y."/>
            <person name="Zwiers L.-H."/>
            <person name="Turgeon B."/>
            <person name="Goodwin S."/>
            <person name="Spatafora J."/>
            <person name="Crous P."/>
            <person name="Grigoriev I."/>
        </authorList>
    </citation>
    <scope>NUCLEOTIDE SEQUENCE</scope>
    <source>
        <strain evidence="1">CBS 161.51</strain>
    </source>
</reference>
<dbReference type="AlphaFoldDB" id="A0A6A5S997"/>
<organism evidence="1 2">
    <name type="scientific">Clathrospora elynae</name>
    <dbReference type="NCBI Taxonomy" id="706981"/>
    <lineage>
        <taxon>Eukaryota</taxon>
        <taxon>Fungi</taxon>
        <taxon>Dikarya</taxon>
        <taxon>Ascomycota</taxon>
        <taxon>Pezizomycotina</taxon>
        <taxon>Dothideomycetes</taxon>
        <taxon>Pleosporomycetidae</taxon>
        <taxon>Pleosporales</taxon>
        <taxon>Diademaceae</taxon>
        <taxon>Clathrospora</taxon>
    </lineage>
</organism>
<protein>
    <submittedName>
        <fullName evidence="1">Uncharacterized protein</fullName>
    </submittedName>
</protein>
<feature type="non-terminal residue" evidence="1">
    <location>
        <position position="74"/>
    </location>
</feature>
<gene>
    <name evidence="1" type="ORF">EJ02DRAFT_459734</name>
</gene>
<accession>A0A6A5S997</accession>
<dbReference type="EMBL" id="ML976204">
    <property type="protein sequence ID" value="KAF1936200.1"/>
    <property type="molecule type" value="Genomic_DNA"/>
</dbReference>
<sequence>MPTKASGKKRSKSDWHARANAVYDEIRVLAEKEVAPGPLTAADIKERMIPPSYIQYLYTMRLWETYVQANSFCR</sequence>
<proteinExistence type="predicted"/>
<evidence type="ECO:0000313" key="2">
    <source>
        <dbReference type="Proteomes" id="UP000800038"/>
    </source>
</evidence>